<dbReference type="InterPro" id="IPR050300">
    <property type="entry name" value="GDXG_lipolytic_enzyme"/>
</dbReference>
<evidence type="ECO:0000256" key="1">
    <source>
        <dbReference type="ARBA" id="ARBA00022801"/>
    </source>
</evidence>
<reference evidence="3 4" key="1">
    <citation type="journal article" date="2023" name="Microorganisms">
        <title>Thiorhodovibrio frisius and Trv. litoralis spp. nov., Two Novel Members from a Clade of Fastidious Purple Sulfur Bacteria That Exhibit Unique Red-Shifted Light-Harvesting Capabilities.</title>
        <authorList>
            <person name="Methner A."/>
            <person name="Kuzyk S.B."/>
            <person name="Petersen J."/>
            <person name="Bauer S."/>
            <person name="Brinkmann H."/>
            <person name="Sichau K."/>
            <person name="Wanner G."/>
            <person name="Wolf J."/>
            <person name="Neumann-Schaal M."/>
            <person name="Henke P."/>
            <person name="Tank M."/>
            <person name="Sproer C."/>
            <person name="Bunk B."/>
            <person name="Overmann J."/>
        </authorList>
    </citation>
    <scope>NUCLEOTIDE SEQUENCE [LARGE SCALE GENOMIC DNA]</scope>
    <source>
        <strain evidence="3 4">DSM 6702</strain>
    </source>
</reference>
<dbReference type="Pfam" id="PF20434">
    <property type="entry name" value="BD-FAE"/>
    <property type="match status" value="1"/>
</dbReference>
<accession>A0ABZ0S615</accession>
<proteinExistence type="predicted"/>
<evidence type="ECO:0000313" key="3">
    <source>
        <dbReference type="EMBL" id="WPL15967.1"/>
    </source>
</evidence>
<dbReference type="RefSeq" id="WP_328986515.1">
    <property type="nucleotide sequence ID" value="NZ_CP121472.1"/>
</dbReference>
<dbReference type="Proteomes" id="UP001432180">
    <property type="component" value="Chromosome"/>
</dbReference>
<dbReference type="InterPro" id="IPR049492">
    <property type="entry name" value="BD-FAE-like_dom"/>
</dbReference>
<evidence type="ECO:0000313" key="4">
    <source>
        <dbReference type="Proteomes" id="UP001432180"/>
    </source>
</evidence>
<name>A0ABZ0S615_9GAMM</name>
<dbReference type="InterPro" id="IPR029058">
    <property type="entry name" value="AB_hydrolase_fold"/>
</dbReference>
<dbReference type="Gene3D" id="3.40.50.1820">
    <property type="entry name" value="alpha/beta hydrolase"/>
    <property type="match status" value="1"/>
</dbReference>
<gene>
    <name evidence="3" type="ORF">Thiowin_00897</name>
</gene>
<feature type="domain" description="BD-FAE-like" evidence="2">
    <location>
        <begin position="34"/>
        <end position="152"/>
    </location>
</feature>
<keyword evidence="1" id="KW-0378">Hydrolase</keyword>
<dbReference type="SUPFAM" id="SSF53474">
    <property type="entry name" value="alpha/beta-Hydrolases"/>
    <property type="match status" value="1"/>
</dbReference>
<keyword evidence="4" id="KW-1185">Reference proteome</keyword>
<dbReference type="EMBL" id="CP121472">
    <property type="protein sequence ID" value="WPL15967.1"/>
    <property type="molecule type" value="Genomic_DNA"/>
</dbReference>
<dbReference type="PANTHER" id="PTHR48081:SF33">
    <property type="entry name" value="KYNURENINE FORMAMIDASE"/>
    <property type="match status" value="1"/>
</dbReference>
<sequence length="301" mass="33590">MTALPHAVRPRALLVERNIRYRDADGCDPDAVSLDIYYEKPKPKDEKRAMIVFVHGGGWDGGDKACFLASDQEKMPGYFVSKGYVFASVNYRLGGTPTSSGVGIPEMAADIAKAIKWLSVNGRRYGGRQTGFVLIGYSSGAHLALLVATDQQYLRHFRLMPDTLSAVIVLDMTHFDIPMTMRIMETKATGLPNQEQRLAHLYKIFGQETAGQAALSPANHLGSWLTRTAVLIVSVGLCFGHRQWLTKRMGENFQRRLEAIGVRVEHLHLEEWEHNYLVTHFDGELADGIVQFIDTLEESAV</sequence>
<organism evidence="3 4">
    <name type="scientific">Thiorhodovibrio winogradskyi</name>
    <dbReference type="NCBI Taxonomy" id="77007"/>
    <lineage>
        <taxon>Bacteria</taxon>
        <taxon>Pseudomonadati</taxon>
        <taxon>Pseudomonadota</taxon>
        <taxon>Gammaproteobacteria</taxon>
        <taxon>Chromatiales</taxon>
        <taxon>Chromatiaceae</taxon>
        <taxon>Thiorhodovibrio</taxon>
    </lineage>
</organism>
<evidence type="ECO:0000259" key="2">
    <source>
        <dbReference type="Pfam" id="PF20434"/>
    </source>
</evidence>
<dbReference type="PANTHER" id="PTHR48081">
    <property type="entry name" value="AB HYDROLASE SUPERFAMILY PROTEIN C4A8.06C"/>
    <property type="match status" value="1"/>
</dbReference>
<protein>
    <submittedName>
        <fullName evidence="3">Carboxylesterase family protein</fullName>
    </submittedName>
</protein>